<dbReference type="AlphaFoldDB" id="A0A2A2LTF5"/>
<keyword evidence="2" id="KW-1185">Reference proteome</keyword>
<gene>
    <name evidence="1" type="ORF">WR25_24390</name>
</gene>
<reference evidence="1 2" key="1">
    <citation type="journal article" date="2017" name="Curr. Biol.">
        <title>Genome architecture and evolution of a unichromosomal asexual nematode.</title>
        <authorList>
            <person name="Fradin H."/>
            <person name="Zegar C."/>
            <person name="Gutwein M."/>
            <person name="Lucas J."/>
            <person name="Kovtun M."/>
            <person name="Corcoran D."/>
            <person name="Baugh L.R."/>
            <person name="Kiontke K."/>
            <person name="Gunsalus K."/>
            <person name="Fitch D.H."/>
            <person name="Piano F."/>
        </authorList>
    </citation>
    <scope>NUCLEOTIDE SEQUENCE [LARGE SCALE GENOMIC DNA]</scope>
    <source>
        <strain evidence="1">PF1309</strain>
    </source>
</reference>
<proteinExistence type="predicted"/>
<evidence type="ECO:0000313" key="2">
    <source>
        <dbReference type="Proteomes" id="UP000218231"/>
    </source>
</evidence>
<evidence type="ECO:0000313" key="1">
    <source>
        <dbReference type="EMBL" id="PAV89440.1"/>
    </source>
</evidence>
<dbReference type="EMBL" id="LIAE01006452">
    <property type="protein sequence ID" value="PAV89440.1"/>
    <property type="molecule type" value="Genomic_DNA"/>
</dbReference>
<sequence length="168" mass="18650">MVSPKKRTSSEMSSSDGLSKVAHQLLDQNGSDENLPLGHPCSIYIPSTSVPNPKSIFSEPTIRLLLEIMDIESRALPIDTIWDIWPGKHYAIILLVATEPEFDENKKTVRFCGADIDFEASAKHLDVVDVEIADFKGRIQSGDFVELRAAYAVFSDGISHFFLPTITK</sequence>
<accession>A0A2A2LTF5</accession>
<protein>
    <submittedName>
        <fullName evidence="1">Uncharacterized protein</fullName>
    </submittedName>
</protein>
<dbReference type="Proteomes" id="UP000218231">
    <property type="component" value="Unassembled WGS sequence"/>
</dbReference>
<name>A0A2A2LTF5_9BILA</name>
<comment type="caution">
    <text evidence="1">The sequence shown here is derived from an EMBL/GenBank/DDBJ whole genome shotgun (WGS) entry which is preliminary data.</text>
</comment>
<organism evidence="1 2">
    <name type="scientific">Diploscapter pachys</name>
    <dbReference type="NCBI Taxonomy" id="2018661"/>
    <lineage>
        <taxon>Eukaryota</taxon>
        <taxon>Metazoa</taxon>
        <taxon>Ecdysozoa</taxon>
        <taxon>Nematoda</taxon>
        <taxon>Chromadorea</taxon>
        <taxon>Rhabditida</taxon>
        <taxon>Rhabditina</taxon>
        <taxon>Rhabditomorpha</taxon>
        <taxon>Rhabditoidea</taxon>
        <taxon>Rhabditidae</taxon>
        <taxon>Diploscapter</taxon>
    </lineage>
</organism>